<dbReference type="EMBL" id="ASHM01018174">
    <property type="protein sequence ID" value="PNX99795.1"/>
    <property type="molecule type" value="Genomic_DNA"/>
</dbReference>
<evidence type="ECO:0008006" key="3">
    <source>
        <dbReference type="Google" id="ProtNLM"/>
    </source>
</evidence>
<evidence type="ECO:0000313" key="1">
    <source>
        <dbReference type="EMBL" id="PNX99795.1"/>
    </source>
</evidence>
<comment type="caution">
    <text evidence="1">The sequence shown here is derived from an EMBL/GenBank/DDBJ whole genome shotgun (WGS) entry which is preliminary data.</text>
</comment>
<reference evidence="1 2" key="1">
    <citation type="journal article" date="2014" name="Am. J. Bot.">
        <title>Genome assembly and annotation for red clover (Trifolium pratense; Fabaceae).</title>
        <authorList>
            <person name="Istvanek J."/>
            <person name="Jaros M."/>
            <person name="Krenek A."/>
            <person name="Repkova J."/>
        </authorList>
    </citation>
    <scope>NUCLEOTIDE SEQUENCE [LARGE SCALE GENOMIC DNA]</scope>
    <source>
        <strain evidence="2">cv. Tatra</strain>
        <tissue evidence="1">Young leaves</tissue>
    </source>
</reference>
<evidence type="ECO:0000313" key="2">
    <source>
        <dbReference type="Proteomes" id="UP000236291"/>
    </source>
</evidence>
<protein>
    <recommendedName>
        <fullName evidence="3">Replication factor-A carboxy-terminal domain protein</fullName>
    </recommendedName>
</protein>
<reference evidence="1 2" key="2">
    <citation type="journal article" date="2017" name="Front. Plant Sci.">
        <title>Gene Classification and Mining of Molecular Markers Useful in Red Clover (Trifolium pratense) Breeding.</title>
        <authorList>
            <person name="Istvanek J."/>
            <person name="Dluhosova J."/>
            <person name="Dluhos P."/>
            <person name="Patkova L."/>
            <person name="Nedelnik J."/>
            <person name="Repkova J."/>
        </authorList>
    </citation>
    <scope>NUCLEOTIDE SEQUENCE [LARGE SCALE GENOMIC DNA]</scope>
    <source>
        <strain evidence="2">cv. Tatra</strain>
        <tissue evidence="1">Young leaves</tissue>
    </source>
</reference>
<organism evidence="1 2">
    <name type="scientific">Trifolium pratense</name>
    <name type="common">Red clover</name>
    <dbReference type="NCBI Taxonomy" id="57577"/>
    <lineage>
        <taxon>Eukaryota</taxon>
        <taxon>Viridiplantae</taxon>
        <taxon>Streptophyta</taxon>
        <taxon>Embryophyta</taxon>
        <taxon>Tracheophyta</taxon>
        <taxon>Spermatophyta</taxon>
        <taxon>Magnoliopsida</taxon>
        <taxon>eudicotyledons</taxon>
        <taxon>Gunneridae</taxon>
        <taxon>Pentapetalae</taxon>
        <taxon>rosids</taxon>
        <taxon>fabids</taxon>
        <taxon>Fabales</taxon>
        <taxon>Fabaceae</taxon>
        <taxon>Papilionoideae</taxon>
        <taxon>50 kb inversion clade</taxon>
        <taxon>NPAAA clade</taxon>
        <taxon>Hologalegina</taxon>
        <taxon>IRL clade</taxon>
        <taxon>Trifolieae</taxon>
        <taxon>Trifolium</taxon>
    </lineage>
</organism>
<gene>
    <name evidence="1" type="ORF">L195_g023065</name>
</gene>
<dbReference type="Proteomes" id="UP000236291">
    <property type="component" value="Unassembled WGS sequence"/>
</dbReference>
<sequence>MGSKGLDVASELVGFMDGLPVKSLHQLLNSDSHGVCIVAAFFDSVVEGVDLWFNDDQSRDHPRFRMKMKVTHGDDVAVFSVFDKEVQKLAIETCPLMLSMICGEKQGESCSLYPDEMEVLYGEPYVWKVEPRDSHDFEKLPSFKVQSICNNAGVVDKFFEEYAMDPGTFVHPQPDLSSDHAYEASILCNSSCGSNDVACVDADLVVSPPFMGARVNAQEIASHGRGNLTPKSEHSCSKPKRKIKRDRVGLSLETVVLSRRKSCIRRKLCFDAGDDDVIAKKMESAGWVCCRVCLGDHWCIIQSSDSIDSVILVMQASMAMSKLPELQFDDIMAVNPSKTNGVYEVRVLKKWKAAYFLSSGGSSTVELVLIDKNLFLS</sequence>
<name>A0A2K3N9S4_TRIPR</name>
<accession>A0A2K3N9S4</accession>
<proteinExistence type="predicted"/>
<dbReference type="AlphaFoldDB" id="A0A2K3N9S4"/>